<reference evidence="2 3" key="1">
    <citation type="journal article" date="2020" name="Microbiol. Resour. Announc.">
        <title>Draft Genome Sequence of a Cladosporium Species Isolated from the Mesophotic Ascidian Didemnum maculosum.</title>
        <authorList>
            <person name="Gioti A."/>
            <person name="Siaperas R."/>
            <person name="Nikolaivits E."/>
            <person name="Le Goff G."/>
            <person name="Ouazzani J."/>
            <person name="Kotoulas G."/>
            <person name="Topakas E."/>
        </authorList>
    </citation>
    <scope>NUCLEOTIDE SEQUENCE [LARGE SCALE GENOMIC DNA]</scope>
    <source>
        <strain evidence="2 3">TM138-S3</strain>
    </source>
</reference>
<evidence type="ECO:0000313" key="3">
    <source>
        <dbReference type="Proteomes" id="UP000803884"/>
    </source>
</evidence>
<accession>A0AB34KKL7</accession>
<dbReference type="RefSeq" id="XP_069228421.1">
    <property type="nucleotide sequence ID" value="XM_069374400.1"/>
</dbReference>
<keyword evidence="3" id="KW-1185">Reference proteome</keyword>
<dbReference type="AlphaFoldDB" id="A0AB34KKL7"/>
<name>A0AB34KKL7_9PEZI</name>
<feature type="compositionally biased region" description="Polar residues" evidence="1">
    <location>
        <begin position="37"/>
        <end position="49"/>
    </location>
</feature>
<organism evidence="2 3">
    <name type="scientific">Cladosporium halotolerans</name>
    <dbReference type="NCBI Taxonomy" id="1052096"/>
    <lineage>
        <taxon>Eukaryota</taxon>
        <taxon>Fungi</taxon>
        <taxon>Dikarya</taxon>
        <taxon>Ascomycota</taxon>
        <taxon>Pezizomycotina</taxon>
        <taxon>Dothideomycetes</taxon>
        <taxon>Dothideomycetidae</taxon>
        <taxon>Cladosporiales</taxon>
        <taxon>Cladosporiaceae</taxon>
        <taxon>Cladosporium</taxon>
    </lineage>
</organism>
<feature type="compositionally biased region" description="Basic and acidic residues" evidence="1">
    <location>
        <begin position="15"/>
        <end position="28"/>
    </location>
</feature>
<proteinExistence type="predicted"/>
<feature type="compositionally biased region" description="Polar residues" evidence="1">
    <location>
        <begin position="73"/>
        <end position="89"/>
    </location>
</feature>
<comment type="caution">
    <text evidence="2">The sequence shown here is derived from an EMBL/GenBank/DDBJ whole genome shotgun (WGS) entry which is preliminary data.</text>
</comment>
<evidence type="ECO:0000313" key="2">
    <source>
        <dbReference type="EMBL" id="KAL1585315.1"/>
    </source>
</evidence>
<feature type="compositionally biased region" description="Polar residues" evidence="1">
    <location>
        <begin position="1"/>
        <end position="10"/>
    </location>
</feature>
<feature type="region of interest" description="Disordered" evidence="1">
    <location>
        <begin position="207"/>
        <end position="257"/>
    </location>
</feature>
<sequence length="257" mass="29342">MQSHNPSGGRSLSIRYHENRSDSQRSSHPDQYLAQYTPPSHSRADQSSPYHDVQRPMSQYGASPLEHRRLTTHMPSQSPNRSRGSQLGASSMGIPLHSTGQINQQLQDPRIPIRPWQDPRVFEEMGGWINTRLDPASYPPALELPSYGSESTPSPSDARSQNEVVYHAHSAPFGRPQQHQQRHEPDVANVAHLNEGRLAHRHAHTAELVDAGHSSRNGVRSTQRSRDRRNRRRDQQIESHGRPRGYSRRNREEQFYD</sequence>
<dbReference type="Proteomes" id="UP000803884">
    <property type="component" value="Unassembled WGS sequence"/>
</dbReference>
<feature type="region of interest" description="Disordered" evidence="1">
    <location>
        <begin position="1"/>
        <end position="97"/>
    </location>
</feature>
<protein>
    <submittedName>
        <fullName evidence="2">Uncharacterized protein</fullName>
    </submittedName>
</protein>
<dbReference type="GeneID" id="96007238"/>
<feature type="region of interest" description="Disordered" evidence="1">
    <location>
        <begin position="140"/>
        <end position="184"/>
    </location>
</feature>
<evidence type="ECO:0000256" key="1">
    <source>
        <dbReference type="SAM" id="MobiDB-lite"/>
    </source>
</evidence>
<gene>
    <name evidence="2" type="ORF">WHR41_05795</name>
</gene>
<feature type="compositionally biased region" description="Polar residues" evidence="1">
    <location>
        <begin position="148"/>
        <end position="163"/>
    </location>
</feature>
<dbReference type="EMBL" id="JAAQHG020000020">
    <property type="protein sequence ID" value="KAL1585315.1"/>
    <property type="molecule type" value="Genomic_DNA"/>
</dbReference>